<dbReference type="EMBL" id="CP165627">
    <property type="protein sequence ID" value="XDV01530.1"/>
    <property type="molecule type" value="Genomic_DNA"/>
</dbReference>
<accession>A0AB39WIS2</accession>
<gene>
    <name evidence="1" type="ORF">AB3G32_14520</name>
</gene>
<reference evidence="1" key="1">
    <citation type="submission" date="2024-07" db="EMBL/GenBank/DDBJ databases">
        <authorList>
            <person name="Biller S.J."/>
        </authorList>
    </citation>
    <scope>NUCLEOTIDE SEQUENCE</scope>
    <source>
        <strain evidence="1">WC2429</strain>
    </source>
</reference>
<dbReference type="AlphaFoldDB" id="A0AB39WIS2"/>
<sequence>MTDILKNTELQQSCITAVIASAFSDAELENIINYWLDHYTANGDSHYSDTKDWRIREIYWDKIVDRVIEDVNIEMTDSEIEKFCDRLADL</sequence>
<name>A0AB39WIS2_9FLAO</name>
<evidence type="ECO:0000313" key="1">
    <source>
        <dbReference type="EMBL" id="XDV01530.1"/>
    </source>
</evidence>
<proteinExistence type="predicted"/>
<organism evidence="1">
    <name type="scientific">Flavobacterium sp. WC2429</name>
    <dbReference type="NCBI Taxonomy" id="3234140"/>
    <lineage>
        <taxon>Bacteria</taxon>
        <taxon>Pseudomonadati</taxon>
        <taxon>Bacteroidota</taxon>
        <taxon>Flavobacteriia</taxon>
        <taxon>Flavobacteriales</taxon>
        <taxon>Flavobacteriaceae</taxon>
        <taxon>Flavobacterium</taxon>
    </lineage>
</organism>
<protein>
    <submittedName>
        <fullName evidence="1">Uncharacterized protein</fullName>
    </submittedName>
</protein>
<dbReference type="RefSeq" id="WP_369765198.1">
    <property type="nucleotide sequence ID" value="NZ_CP165627.1"/>
</dbReference>